<reference evidence="2 3" key="1">
    <citation type="journal article" date="2014" name="Am. J. Bot.">
        <title>Genome assembly and annotation for red clover (Trifolium pratense; Fabaceae).</title>
        <authorList>
            <person name="Istvanek J."/>
            <person name="Jaros M."/>
            <person name="Krenek A."/>
            <person name="Repkova J."/>
        </authorList>
    </citation>
    <scope>NUCLEOTIDE SEQUENCE [LARGE SCALE GENOMIC DNA]</scope>
    <source>
        <strain evidence="3">cv. Tatra</strain>
        <tissue evidence="2">Young leaves</tissue>
    </source>
</reference>
<feature type="non-terminal residue" evidence="2">
    <location>
        <position position="751"/>
    </location>
</feature>
<feature type="region of interest" description="Disordered" evidence="1">
    <location>
        <begin position="89"/>
        <end position="148"/>
    </location>
</feature>
<gene>
    <name evidence="2" type="ORF">L195_g027802</name>
</gene>
<feature type="region of interest" description="Disordered" evidence="1">
    <location>
        <begin position="594"/>
        <end position="664"/>
    </location>
</feature>
<feature type="compositionally biased region" description="Basic and acidic residues" evidence="1">
    <location>
        <begin position="138"/>
        <end position="148"/>
    </location>
</feature>
<accession>A0A2K3L059</accession>
<feature type="compositionally biased region" description="Basic and acidic residues" evidence="1">
    <location>
        <begin position="110"/>
        <end position="120"/>
    </location>
</feature>
<evidence type="ECO:0000313" key="3">
    <source>
        <dbReference type="Proteomes" id="UP000236291"/>
    </source>
</evidence>
<name>A0A2K3L059_TRIPR</name>
<feature type="region of interest" description="Disordered" evidence="1">
    <location>
        <begin position="1"/>
        <end position="40"/>
    </location>
</feature>
<evidence type="ECO:0000313" key="2">
    <source>
        <dbReference type="EMBL" id="PNX71916.1"/>
    </source>
</evidence>
<reference evidence="2 3" key="2">
    <citation type="journal article" date="2017" name="Front. Plant Sci.">
        <title>Gene Classification and Mining of Molecular Markers Useful in Red Clover (Trifolium pratense) Breeding.</title>
        <authorList>
            <person name="Istvanek J."/>
            <person name="Dluhosova J."/>
            <person name="Dluhos P."/>
            <person name="Patkova L."/>
            <person name="Nedelnik J."/>
            <person name="Repkova J."/>
        </authorList>
    </citation>
    <scope>NUCLEOTIDE SEQUENCE [LARGE SCALE GENOMIC DNA]</scope>
    <source>
        <strain evidence="3">cv. Tatra</strain>
        <tissue evidence="2">Young leaves</tissue>
    </source>
</reference>
<sequence>MRERGRERERGVAPRAYLGQLFRSSPSPKARQKWGGASIDSGDWTEVRRRGRKGCREEGRGRFISKQTRQYYATRSYSSARDHCFIDHHRFPNNQTHDRYRSGSIQSRYSGERRNFERRGFNNTRRQASRKNRSRSRSSFDTDRRLYHRGREESKRGLVVRRNYASERFSSRSNSLKQCRRLNQEGDCRLVEVAKASDGVQQKVGLKKNKLAKPMYGGGEIKGGKAIGEHVDVGSGENKEVGDGVNSGIKQCVDNISAKKRNKFGQPYGFVKYFNVKNVSKMTKALNNVWFGNFRVKASVAMFERRDSRVDRKMELQKDEVELGARKVNLTHQNVHKEGIVPSPEEVVTQAVTVKESKRFMKSYRSKIDDVKWASSGVVATIINREVVPLVQDRVMDAGFNDLVLIPMGADKVFLRSLAGGDVSRTVNNAKEFFQLFFSNWTSWEADAQPYRRGAWVRLYGIPLHAWNEEFFKLCVLDCGRYLRTDCCSAEKDRLDFARVLIATPSLDIINSVESILVDGGQVEVKIVEEWGYALGEDSCLVEEDNGSEAAQSECGEGHVDPEVSRDVDLLINNFTEGLEDAACADVPGLREEESLVKQKAEEPGKVLEQRPDSPRPSSNYVRPSSRDQGVRQARSSDTAEVQVRSPGRVRRVKRTNSCRPEAKRSVISGPWSLEWLNDQNHGDAGVIFSASKKGRKGNRPDQSLNSKGQHDPLKRKACGILRHPLHSIKRVARMPTKDRREVLKALKKRV</sequence>
<dbReference type="EMBL" id="ASHM01023953">
    <property type="protein sequence ID" value="PNX71916.1"/>
    <property type="molecule type" value="Genomic_DNA"/>
</dbReference>
<feature type="region of interest" description="Disordered" evidence="1">
    <location>
        <begin position="690"/>
        <end position="718"/>
    </location>
</feature>
<feature type="compositionally biased region" description="Basic residues" evidence="1">
    <location>
        <begin position="648"/>
        <end position="657"/>
    </location>
</feature>
<dbReference type="PANTHER" id="PTHR34427:SF5">
    <property type="entry name" value="DUF4283 DOMAIN-CONTAINING PROTEIN"/>
    <property type="match status" value="1"/>
</dbReference>
<protein>
    <submittedName>
        <fullName evidence="2">Uncharacterized protein</fullName>
    </submittedName>
</protein>
<dbReference type="Proteomes" id="UP000236291">
    <property type="component" value="Unassembled WGS sequence"/>
</dbReference>
<comment type="caution">
    <text evidence="2">The sequence shown here is derived from an EMBL/GenBank/DDBJ whole genome shotgun (WGS) entry which is preliminary data.</text>
</comment>
<proteinExistence type="predicted"/>
<feature type="compositionally biased region" description="Basic and acidic residues" evidence="1">
    <location>
        <begin position="1"/>
        <end position="12"/>
    </location>
</feature>
<feature type="compositionally biased region" description="Basic and acidic residues" evidence="1">
    <location>
        <begin position="89"/>
        <end position="101"/>
    </location>
</feature>
<evidence type="ECO:0000256" key="1">
    <source>
        <dbReference type="SAM" id="MobiDB-lite"/>
    </source>
</evidence>
<organism evidence="2 3">
    <name type="scientific">Trifolium pratense</name>
    <name type="common">Red clover</name>
    <dbReference type="NCBI Taxonomy" id="57577"/>
    <lineage>
        <taxon>Eukaryota</taxon>
        <taxon>Viridiplantae</taxon>
        <taxon>Streptophyta</taxon>
        <taxon>Embryophyta</taxon>
        <taxon>Tracheophyta</taxon>
        <taxon>Spermatophyta</taxon>
        <taxon>Magnoliopsida</taxon>
        <taxon>eudicotyledons</taxon>
        <taxon>Gunneridae</taxon>
        <taxon>Pentapetalae</taxon>
        <taxon>rosids</taxon>
        <taxon>fabids</taxon>
        <taxon>Fabales</taxon>
        <taxon>Fabaceae</taxon>
        <taxon>Papilionoideae</taxon>
        <taxon>50 kb inversion clade</taxon>
        <taxon>NPAAA clade</taxon>
        <taxon>Hologalegina</taxon>
        <taxon>IRL clade</taxon>
        <taxon>Trifolieae</taxon>
        <taxon>Trifolium</taxon>
    </lineage>
</organism>
<dbReference type="AlphaFoldDB" id="A0A2K3L059"/>
<dbReference type="PANTHER" id="PTHR34427">
    <property type="entry name" value="DUF4283 DOMAIN PROTEIN"/>
    <property type="match status" value="1"/>
</dbReference>
<feature type="compositionally biased region" description="Basic and acidic residues" evidence="1">
    <location>
        <begin position="594"/>
        <end position="614"/>
    </location>
</feature>
<feature type="compositionally biased region" description="Basic residues" evidence="1">
    <location>
        <begin position="127"/>
        <end position="136"/>
    </location>
</feature>
<dbReference type="ExpressionAtlas" id="A0A2K3L059">
    <property type="expression patterns" value="baseline"/>
</dbReference>